<gene>
    <name evidence="3" type="ORF">POSPLADRAFT_1041661</name>
</gene>
<evidence type="ECO:0000256" key="1">
    <source>
        <dbReference type="SAM" id="MobiDB-lite"/>
    </source>
</evidence>
<dbReference type="EMBL" id="KZ110608">
    <property type="protein sequence ID" value="OSX57435.1"/>
    <property type="molecule type" value="Genomic_DNA"/>
</dbReference>
<dbReference type="AlphaFoldDB" id="A0A1X6MM49"/>
<feature type="transmembrane region" description="Helical" evidence="2">
    <location>
        <begin position="55"/>
        <end position="80"/>
    </location>
</feature>
<evidence type="ECO:0000313" key="4">
    <source>
        <dbReference type="Proteomes" id="UP000194127"/>
    </source>
</evidence>
<sequence>MSTDSVDIERRIDKGKARARSPEPTEDTPLLGSASGSYTSRVEPETTPRRLYSKLVSVFLISLSSCVVLLLLVVLIVFSYRSRAVSASPDEILQHAVVLRGPDGVDVLNTTGDGGVWLLVRGRVGVDAGEVAGVKEVAGDNILQDAWKSIGRWGIRRLDRVTVNLSSIEISPESDPSNPLTTLHFPPMELPLTANPPPDNSWLTPVAIRVLIRPTKDIQTLKRFVRDSWKRGQIRVQAVVDHAIVQGGGLDDGGWRQLITVAHSNIHTKIHITIPRLPGLPPAGRDEPLPDVNQLLTLQSFRVTSEHDTLALTANATVINPLSLDLDFTSPVLPFTVSLPPVNASTDYLSVPIANVTTQSFTLTHPNISLSINGTVLPFPRDAFSALSAFLSNYVSAIDSDIILSTPFFPGLSLPAKFPAPHPKPTILRDVTIHDMKIKPVGSGMAASGTVLARVVLPHGIEVGVDVVRVFPDVIVYDGPVPDPADGQPQTASSSCVLNYPVDDHDNVPPAPPLPDPLPERAFAHIRPDAWLASVSEPVESGDGEGSAVSVSANIVDVPLEVLPGREREFSNFVSKVIFGTQGAIAGVQGVAAVAVHVHGLPFENGRDGEMELTGLPFQGSVRIGKRTLLGHFTG</sequence>
<feature type="compositionally biased region" description="Basic and acidic residues" evidence="1">
    <location>
        <begin position="7"/>
        <end position="23"/>
    </location>
</feature>
<keyword evidence="4" id="KW-1185">Reference proteome</keyword>
<dbReference type="RefSeq" id="XP_024334229.1">
    <property type="nucleotide sequence ID" value="XM_024477951.1"/>
</dbReference>
<reference evidence="3 4" key="1">
    <citation type="submission" date="2017-04" db="EMBL/GenBank/DDBJ databases">
        <title>Genome Sequence of the Model Brown-Rot Fungus Postia placenta SB12.</title>
        <authorList>
            <consortium name="DOE Joint Genome Institute"/>
            <person name="Gaskell J."/>
            <person name="Kersten P."/>
            <person name="Larrondo L.F."/>
            <person name="Canessa P."/>
            <person name="Martinez D."/>
            <person name="Hibbett D."/>
            <person name="Schmoll M."/>
            <person name="Kubicek C.P."/>
            <person name="Martinez A.T."/>
            <person name="Yadav J."/>
            <person name="Master E."/>
            <person name="Magnuson J.K."/>
            <person name="James T."/>
            <person name="Yaver D."/>
            <person name="Berka R."/>
            <person name="Labutti K."/>
            <person name="Lipzen A."/>
            <person name="Aerts A."/>
            <person name="Barry K."/>
            <person name="Henrissat B."/>
            <person name="Blanchette R."/>
            <person name="Grigoriev I."/>
            <person name="Cullen D."/>
        </authorList>
    </citation>
    <scope>NUCLEOTIDE SEQUENCE [LARGE SCALE GENOMIC DNA]</scope>
    <source>
        <strain evidence="3 4">MAD-698-R-SB12</strain>
    </source>
</reference>
<dbReference type="GeneID" id="36322901"/>
<evidence type="ECO:0000256" key="2">
    <source>
        <dbReference type="SAM" id="Phobius"/>
    </source>
</evidence>
<evidence type="ECO:0000313" key="3">
    <source>
        <dbReference type="EMBL" id="OSX57435.1"/>
    </source>
</evidence>
<dbReference type="STRING" id="670580.A0A1X6MM49"/>
<proteinExistence type="predicted"/>
<dbReference type="OrthoDB" id="10039566at2759"/>
<dbReference type="Proteomes" id="UP000194127">
    <property type="component" value="Unassembled WGS sequence"/>
</dbReference>
<name>A0A1X6MM49_9APHY</name>
<keyword evidence="2" id="KW-0812">Transmembrane</keyword>
<feature type="region of interest" description="Disordered" evidence="1">
    <location>
        <begin position="1"/>
        <end position="43"/>
    </location>
</feature>
<keyword evidence="2" id="KW-0472">Membrane</keyword>
<organism evidence="3 4">
    <name type="scientific">Postia placenta MAD-698-R-SB12</name>
    <dbReference type="NCBI Taxonomy" id="670580"/>
    <lineage>
        <taxon>Eukaryota</taxon>
        <taxon>Fungi</taxon>
        <taxon>Dikarya</taxon>
        <taxon>Basidiomycota</taxon>
        <taxon>Agaricomycotina</taxon>
        <taxon>Agaricomycetes</taxon>
        <taxon>Polyporales</taxon>
        <taxon>Adustoporiaceae</taxon>
        <taxon>Rhodonia</taxon>
    </lineage>
</organism>
<accession>A0A1X6MM49</accession>
<keyword evidence="2" id="KW-1133">Transmembrane helix</keyword>
<protein>
    <submittedName>
        <fullName evidence="3">Uncharacterized protein</fullName>
    </submittedName>
</protein>